<keyword evidence="1" id="KW-0460">Magnesium</keyword>
<feature type="binding site" evidence="1">
    <location>
        <position position="210"/>
    </location>
    <ligand>
        <name>Mg(2+)</name>
        <dbReference type="ChEBI" id="CHEBI:18420"/>
        <label>1</label>
    </ligand>
</feature>
<proteinExistence type="predicted"/>
<organism evidence="2">
    <name type="scientific">Lyngbya confervoides BDU141951</name>
    <dbReference type="NCBI Taxonomy" id="1574623"/>
    <lineage>
        <taxon>Bacteria</taxon>
        <taxon>Bacillati</taxon>
        <taxon>Cyanobacteriota</taxon>
        <taxon>Cyanophyceae</taxon>
        <taxon>Oscillatoriophycideae</taxon>
        <taxon>Oscillatoriales</taxon>
        <taxon>Microcoleaceae</taxon>
        <taxon>Lyngbya</taxon>
    </lineage>
</organism>
<dbReference type="Gene3D" id="1.10.4080.10">
    <property type="entry name" value="ADP-ribosylation/Crystallin J1"/>
    <property type="match status" value="1"/>
</dbReference>
<dbReference type="InterPro" id="IPR036705">
    <property type="entry name" value="Ribosyl_crysJ1_sf"/>
</dbReference>
<gene>
    <name evidence="2" type="ORF">QQ91_010910</name>
</gene>
<feature type="binding site" evidence="1">
    <location>
        <position position="213"/>
    </location>
    <ligand>
        <name>Mg(2+)</name>
        <dbReference type="ChEBI" id="CHEBI:18420"/>
        <label>1</label>
    </ligand>
</feature>
<dbReference type="InterPro" id="IPR050792">
    <property type="entry name" value="ADP-ribosylglycohydrolase"/>
</dbReference>
<dbReference type="InterPro" id="IPR005502">
    <property type="entry name" value="Ribosyl_crysJ1"/>
</dbReference>
<feature type="binding site" evidence="1">
    <location>
        <position position="212"/>
    </location>
    <ligand>
        <name>Mg(2+)</name>
        <dbReference type="ChEBI" id="CHEBI:18420"/>
        <label>1</label>
    </ligand>
</feature>
<sequence>MLGAIAGDMIGSVYEFDNRRSKDFPLFTEATTFTDDTILSVAVADVLLHGGEYAKAFKDYYWRYPNPTGSYGARFHQWAAAPTLTPYNSWGNGSAMRVSPVGFASTSLEMVLQEAEKTAAVTHNHPEGIKGAQATAAAIFLARQGKAKADIREFITEQFSYDLHRTVDEIRPTYSFNESCQGTVPEAIVAFLDSTDFEDAIRNAVSLGGDSDTLTCITGGIAEAFYGDIPEHIHQAVWERLDEPLKKVVEAFRDRYC</sequence>
<evidence type="ECO:0000313" key="2">
    <source>
        <dbReference type="EMBL" id="NEV67628.1"/>
    </source>
</evidence>
<feature type="binding site" evidence="1">
    <location>
        <position position="36"/>
    </location>
    <ligand>
        <name>Mg(2+)</name>
        <dbReference type="ChEBI" id="CHEBI:18420"/>
        <label>1</label>
    </ligand>
</feature>
<keyword evidence="1" id="KW-0479">Metal-binding</keyword>
<dbReference type="EMBL" id="JTHE02000003">
    <property type="protein sequence ID" value="NEV67628.1"/>
    <property type="molecule type" value="Genomic_DNA"/>
</dbReference>
<dbReference type="PANTHER" id="PTHR16222">
    <property type="entry name" value="ADP-RIBOSYLGLYCOHYDROLASE"/>
    <property type="match status" value="1"/>
</dbReference>
<dbReference type="AlphaFoldDB" id="A0A0C1YFU9"/>
<dbReference type="PANTHER" id="PTHR16222:SF12">
    <property type="entry name" value="ADP-RIBOSYLGLYCOHYDROLASE-RELATED"/>
    <property type="match status" value="1"/>
</dbReference>
<feature type="binding site" evidence="1">
    <location>
        <position position="34"/>
    </location>
    <ligand>
        <name>Mg(2+)</name>
        <dbReference type="ChEBI" id="CHEBI:18420"/>
        <label>1</label>
    </ligand>
</feature>
<feature type="binding site" evidence="1">
    <location>
        <position position="35"/>
    </location>
    <ligand>
        <name>Mg(2+)</name>
        <dbReference type="ChEBI" id="CHEBI:18420"/>
        <label>1</label>
    </ligand>
</feature>
<reference evidence="2" key="1">
    <citation type="submission" date="2014-11" db="EMBL/GenBank/DDBJ databases">
        <authorList>
            <person name="Malar M.C."/>
            <person name="Sen D."/>
            <person name="Tripathy S."/>
        </authorList>
    </citation>
    <scope>NUCLEOTIDE SEQUENCE</scope>
    <source>
        <strain evidence="2">BDU141951</strain>
    </source>
</reference>
<evidence type="ECO:0000256" key="1">
    <source>
        <dbReference type="PIRSR" id="PIRSR605502-1"/>
    </source>
</evidence>
<name>A0A0C1YFU9_9CYAN</name>
<reference evidence="2" key="3">
    <citation type="submission" date="2020-02" db="EMBL/GenBank/DDBJ databases">
        <authorList>
            <person name="Sarangi A.N."/>
            <person name="Ghosh S."/>
            <person name="Mukherjee M."/>
            <person name="Tripathy S."/>
        </authorList>
    </citation>
    <scope>NUCLEOTIDE SEQUENCE</scope>
    <source>
        <strain evidence="2">BDU141951</strain>
    </source>
</reference>
<dbReference type="GO" id="GO:0046872">
    <property type="term" value="F:metal ion binding"/>
    <property type="evidence" value="ECO:0007669"/>
    <property type="project" value="UniProtKB-KW"/>
</dbReference>
<comment type="caution">
    <text evidence="2">The sequence shown here is derived from an EMBL/GenBank/DDBJ whole genome shotgun (WGS) entry which is preliminary data.</text>
</comment>
<protein>
    <submittedName>
        <fullName evidence="2">ADP-ribosylglycohydrolase family protein</fullName>
    </submittedName>
</protein>
<reference evidence="2" key="2">
    <citation type="journal article" date="2015" name="Genome Announc.">
        <title>Draft Genome Sequence of Filamentous Marine Cyanobacterium Lyngbya confervoides Strain BDU141951.</title>
        <authorList>
            <person name="Chandrababunaidu M.M."/>
            <person name="Sen D."/>
            <person name="Tripathy S."/>
        </authorList>
    </citation>
    <scope>NUCLEOTIDE SEQUENCE</scope>
    <source>
        <strain evidence="2">BDU141951</strain>
    </source>
</reference>
<dbReference type="Pfam" id="PF03747">
    <property type="entry name" value="ADP_ribosyl_GH"/>
    <property type="match status" value="1"/>
</dbReference>
<comment type="cofactor">
    <cofactor evidence="1">
        <name>Mg(2+)</name>
        <dbReference type="ChEBI" id="CHEBI:18420"/>
    </cofactor>
    <text evidence="1">Binds 2 magnesium ions per subunit.</text>
</comment>
<dbReference type="SUPFAM" id="SSF101478">
    <property type="entry name" value="ADP-ribosylglycohydrolase"/>
    <property type="match status" value="1"/>
</dbReference>
<accession>A0A0C1YFU9</accession>